<reference evidence="2 3" key="1">
    <citation type="journal article" date="2015" name="Genome Announc.">
        <title>Expanding the biotechnology potential of lactobacilli through comparative genomics of 213 strains and associated genera.</title>
        <authorList>
            <person name="Sun Z."/>
            <person name="Harris H.M."/>
            <person name="McCann A."/>
            <person name="Guo C."/>
            <person name="Argimon S."/>
            <person name="Zhang W."/>
            <person name="Yang X."/>
            <person name="Jeffery I.B."/>
            <person name="Cooney J.C."/>
            <person name="Kagawa T.F."/>
            <person name="Liu W."/>
            <person name="Song Y."/>
            <person name="Salvetti E."/>
            <person name="Wrobel A."/>
            <person name="Rasinkangas P."/>
            <person name="Parkhill J."/>
            <person name="Rea M.C."/>
            <person name="O'Sullivan O."/>
            <person name="Ritari J."/>
            <person name="Douillard F.P."/>
            <person name="Paul Ross R."/>
            <person name="Yang R."/>
            <person name="Briner A.E."/>
            <person name="Felis G.E."/>
            <person name="de Vos W.M."/>
            <person name="Barrangou R."/>
            <person name="Klaenhammer T.R."/>
            <person name="Caufield P.W."/>
            <person name="Cui Y."/>
            <person name="Zhang H."/>
            <person name="O'Toole P.W."/>
        </authorList>
    </citation>
    <scope>NUCLEOTIDE SEQUENCE [LARGE SCALE GENOMIC DNA]</scope>
    <source>
        <strain evidence="2 3">DSM 18933</strain>
    </source>
</reference>
<dbReference type="OrthoDB" id="9803188at2"/>
<organism evidence="2 3">
    <name type="scientific">Ligilactobacillus hayakitensis DSM 18933 = JCM 14209</name>
    <dbReference type="NCBI Taxonomy" id="1423755"/>
    <lineage>
        <taxon>Bacteria</taxon>
        <taxon>Bacillati</taxon>
        <taxon>Bacillota</taxon>
        <taxon>Bacilli</taxon>
        <taxon>Lactobacillales</taxon>
        <taxon>Lactobacillaceae</taxon>
        <taxon>Ligilactobacillus</taxon>
    </lineage>
</organism>
<evidence type="ECO:0000313" key="2">
    <source>
        <dbReference type="EMBL" id="KRM19495.1"/>
    </source>
</evidence>
<dbReference type="AlphaFoldDB" id="A0A0R1WNN7"/>
<proteinExistence type="predicted"/>
<dbReference type="EMBL" id="AZGD01000042">
    <property type="protein sequence ID" value="KRM19495.1"/>
    <property type="molecule type" value="Genomic_DNA"/>
</dbReference>
<dbReference type="PATRIC" id="fig|1423755.3.peg.46"/>
<protein>
    <recommendedName>
        <fullName evidence="1">AP2-like integrase N-terminal domain-containing protein</fullName>
    </recommendedName>
</protein>
<dbReference type="Proteomes" id="UP000051054">
    <property type="component" value="Unassembled WGS sequence"/>
</dbReference>
<accession>A0A0R1WNN7</accession>
<dbReference type="Pfam" id="PF14657">
    <property type="entry name" value="Arm-DNA-bind_4"/>
    <property type="match status" value="1"/>
</dbReference>
<keyword evidence="3" id="KW-1185">Reference proteome</keyword>
<dbReference type="RefSeq" id="WP_025022716.1">
    <property type="nucleotide sequence ID" value="NZ_AZGD01000042.1"/>
</dbReference>
<name>A0A0R1WNN7_9LACO</name>
<sequence length="87" mass="10437">MESITKSHGAYRARIDWYDDDGKRHFKSKSGFKTKADVPFAYYFSEWFSIYEETLEKLDIKKSDNFMNYRFLCQQGQTNQLPDHTSF</sequence>
<comment type="caution">
    <text evidence="2">The sequence shown here is derived from an EMBL/GenBank/DDBJ whole genome shotgun (WGS) entry which is preliminary data.</text>
</comment>
<evidence type="ECO:0000313" key="3">
    <source>
        <dbReference type="Proteomes" id="UP000051054"/>
    </source>
</evidence>
<evidence type="ECO:0000259" key="1">
    <source>
        <dbReference type="Pfam" id="PF14657"/>
    </source>
</evidence>
<dbReference type="InterPro" id="IPR028259">
    <property type="entry name" value="AP2-like_int_N"/>
</dbReference>
<gene>
    <name evidence="2" type="ORF">FC40_GL000041</name>
</gene>
<feature type="domain" description="AP2-like integrase N-terminal" evidence="1">
    <location>
        <begin position="11"/>
        <end position="35"/>
    </location>
</feature>